<gene>
    <name evidence="2" type="ORF">MSSD14B_22870</name>
</gene>
<organism evidence="2 3">
    <name type="scientific">Marinobacter salsuginis</name>
    <dbReference type="NCBI Taxonomy" id="418719"/>
    <lineage>
        <taxon>Bacteria</taxon>
        <taxon>Pseudomonadati</taxon>
        <taxon>Pseudomonadota</taxon>
        <taxon>Gammaproteobacteria</taxon>
        <taxon>Pseudomonadales</taxon>
        <taxon>Marinobacteraceae</taxon>
        <taxon>Marinobacter</taxon>
    </lineage>
</organism>
<dbReference type="RefSeq" id="WP_136631889.1">
    <property type="nucleotide sequence ID" value="NZ_BGZI01000015.1"/>
</dbReference>
<accession>A0A5M3Q0X4</accession>
<reference evidence="2 3" key="1">
    <citation type="journal article" date="2019" name="J. Gen. Appl. Microbiol.">
        <title>Aerobic degradation of cis-dichloroethene by the marine bacterium Marinobacter salsuginis strain 5N-3.</title>
        <authorList>
            <person name="Inoue Y."/>
            <person name="Fukunaga Y."/>
            <person name="Katsumata H."/>
            <person name="Ohji S."/>
            <person name="Hosoyama A."/>
            <person name="Mori K."/>
            <person name="Ando K."/>
        </authorList>
    </citation>
    <scope>NUCLEOTIDE SEQUENCE [LARGE SCALE GENOMIC DNA]</scope>
    <source>
        <strain evidence="2 3">NBRC 109114</strain>
    </source>
</reference>
<dbReference type="Proteomes" id="UP000387223">
    <property type="component" value="Unassembled WGS sequence"/>
</dbReference>
<comment type="caution">
    <text evidence="2">The sequence shown here is derived from an EMBL/GenBank/DDBJ whole genome shotgun (WGS) entry which is preliminary data.</text>
</comment>
<proteinExistence type="predicted"/>
<name>A0A5M3Q0X4_9GAMM</name>
<dbReference type="InterPro" id="IPR024467">
    <property type="entry name" value="Xre/MbcA/ParS-like_toxin-bd"/>
</dbReference>
<protein>
    <recommendedName>
        <fullName evidence="1">Antitoxin Xre/MbcA/ParS-like toxin-binding domain-containing protein</fullName>
    </recommendedName>
</protein>
<dbReference type="AlphaFoldDB" id="A0A5M3Q0X4"/>
<dbReference type="Pfam" id="PF09722">
    <property type="entry name" value="Xre_MbcA_ParS_C"/>
    <property type="match status" value="1"/>
</dbReference>
<dbReference type="EMBL" id="BGZI01000015">
    <property type="protein sequence ID" value="GBO88619.1"/>
    <property type="molecule type" value="Genomic_DNA"/>
</dbReference>
<evidence type="ECO:0000313" key="3">
    <source>
        <dbReference type="Proteomes" id="UP000387223"/>
    </source>
</evidence>
<evidence type="ECO:0000313" key="2">
    <source>
        <dbReference type="EMBL" id="GBO88619.1"/>
    </source>
</evidence>
<sequence length="172" mass="19218">MATEADIRAMGEDVIKISFSGEKRNETFVIDNIDDLLRLRVSREVKQPISRLMTAMLISKKPASGETLKYISATIPKDVVAASLEINPTNLSKLYRRPALSRTQTEELDSLTLVWKDAFYGLFSGNSEAMTRWLETPVPALNGVTPRSLMGTLSGRRVLEGYIQDLKFGDYS</sequence>
<feature type="domain" description="Antitoxin Xre/MbcA/ParS-like toxin-binding" evidence="1">
    <location>
        <begin position="122"/>
        <end position="160"/>
    </location>
</feature>
<evidence type="ECO:0000259" key="1">
    <source>
        <dbReference type="Pfam" id="PF09722"/>
    </source>
</evidence>